<dbReference type="EMBL" id="UINC01134951">
    <property type="protein sequence ID" value="SVD18807.1"/>
    <property type="molecule type" value="Genomic_DNA"/>
</dbReference>
<dbReference type="PANTHER" id="PTHR30390">
    <property type="entry name" value="SEDOHEPTULOSE 7-PHOSPHATE ISOMERASE / DNAA INITIATOR-ASSOCIATING FACTOR FOR REPLICATION INITIATION"/>
    <property type="match status" value="1"/>
</dbReference>
<feature type="domain" description="SIS" evidence="1">
    <location>
        <begin position="9"/>
        <end position="73"/>
    </location>
</feature>
<dbReference type="InterPro" id="IPR046348">
    <property type="entry name" value="SIS_dom_sf"/>
</dbReference>
<accession>A0A382TBD4</accession>
<evidence type="ECO:0000259" key="1">
    <source>
        <dbReference type="Pfam" id="PF13580"/>
    </source>
</evidence>
<dbReference type="SUPFAM" id="SSF53697">
    <property type="entry name" value="SIS domain"/>
    <property type="match status" value="1"/>
</dbReference>
<evidence type="ECO:0000313" key="2">
    <source>
        <dbReference type="EMBL" id="SVD18807.1"/>
    </source>
</evidence>
<dbReference type="Gene3D" id="3.40.50.10490">
    <property type="entry name" value="Glucose-6-phosphate isomerase like protein, domain 1"/>
    <property type="match status" value="1"/>
</dbReference>
<dbReference type="AlphaFoldDB" id="A0A382TBD4"/>
<sequence length="103" mass="11066">MEPSKYFSEYFDTMYSSLSSIDASKLAEAAEIIWQCSESGKKVMVVGNGGSAAMASHVAVDLTKAAGIRAVAFNDADLLTCFANDYGYEEWVVEALNAYEDAG</sequence>
<dbReference type="GO" id="GO:0097367">
    <property type="term" value="F:carbohydrate derivative binding"/>
    <property type="evidence" value="ECO:0007669"/>
    <property type="project" value="InterPro"/>
</dbReference>
<feature type="non-terminal residue" evidence="2">
    <location>
        <position position="103"/>
    </location>
</feature>
<dbReference type="InterPro" id="IPR050099">
    <property type="entry name" value="SIS_GmhA/DiaA_subfam"/>
</dbReference>
<protein>
    <recommendedName>
        <fullName evidence="1">SIS domain-containing protein</fullName>
    </recommendedName>
</protein>
<dbReference type="Pfam" id="PF13580">
    <property type="entry name" value="SIS_2"/>
    <property type="match status" value="1"/>
</dbReference>
<reference evidence="2" key="1">
    <citation type="submission" date="2018-05" db="EMBL/GenBank/DDBJ databases">
        <authorList>
            <person name="Lanie J.A."/>
            <person name="Ng W.-L."/>
            <person name="Kazmierczak K.M."/>
            <person name="Andrzejewski T.M."/>
            <person name="Davidsen T.M."/>
            <person name="Wayne K.J."/>
            <person name="Tettelin H."/>
            <person name="Glass J.I."/>
            <person name="Rusch D."/>
            <person name="Podicherti R."/>
            <person name="Tsui H.-C.T."/>
            <person name="Winkler M.E."/>
        </authorList>
    </citation>
    <scope>NUCLEOTIDE SEQUENCE</scope>
</reference>
<dbReference type="GO" id="GO:1901135">
    <property type="term" value="P:carbohydrate derivative metabolic process"/>
    <property type="evidence" value="ECO:0007669"/>
    <property type="project" value="InterPro"/>
</dbReference>
<gene>
    <name evidence="2" type="ORF">METZ01_LOCUS371661</name>
</gene>
<proteinExistence type="predicted"/>
<name>A0A382TBD4_9ZZZZ</name>
<dbReference type="InterPro" id="IPR001347">
    <property type="entry name" value="SIS_dom"/>
</dbReference>
<dbReference type="PANTHER" id="PTHR30390:SF8">
    <property type="entry name" value="SUGAR ISOMERASE (SIS)"/>
    <property type="match status" value="1"/>
</dbReference>
<organism evidence="2">
    <name type="scientific">marine metagenome</name>
    <dbReference type="NCBI Taxonomy" id="408172"/>
    <lineage>
        <taxon>unclassified sequences</taxon>
        <taxon>metagenomes</taxon>
        <taxon>ecological metagenomes</taxon>
    </lineage>
</organism>